<evidence type="ECO:0000313" key="3">
    <source>
        <dbReference type="Proteomes" id="UP000077013"/>
    </source>
</evidence>
<protein>
    <recommendedName>
        <fullName evidence="1">N-acetyltransferase domain-containing protein</fullName>
    </recommendedName>
</protein>
<evidence type="ECO:0000259" key="1">
    <source>
        <dbReference type="PROSITE" id="PS51186"/>
    </source>
</evidence>
<reference evidence="2 3" key="1">
    <citation type="submission" date="2016-02" db="EMBL/GenBank/DDBJ databases">
        <title>Ulvibacter sp. LPB0005, isolated from Thais luteostoma.</title>
        <authorList>
            <person name="Shin S.-K."/>
            <person name="Yi H."/>
        </authorList>
    </citation>
    <scope>NUCLEOTIDE SEQUENCE [LARGE SCALE GENOMIC DNA]</scope>
    <source>
        <strain evidence="2 3">LPB0005</strain>
    </source>
</reference>
<comment type="caution">
    <text evidence="2">The sequence shown here is derived from an EMBL/GenBank/DDBJ whole genome shotgun (WGS) entry which is preliminary data.</text>
</comment>
<dbReference type="RefSeq" id="WP_068593159.1">
    <property type="nucleotide sequence ID" value="NZ_LRXL01000049.1"/>
</dbReference>
<dbReference type="PROSITE" id="PS51186">
    <property type="entry name" value="GNAT"/>
    <property type="match status" value="1"/>
</dbReference>
<gene>
    <name evidence="2" type="ORF">ULVI_12620</name>
</gene>
<evidence type="ECO:0000313" key="2">
    <source>
        <dbReference type="EMBL" id="OAB77340.1"/>
    </source>
</evidence>
<dbReference type="Proteomes" id="UP000077013">
    <property type="component" value="Unassembled WGS sequence"/>
</dbReference>
<dbReference type="OrthoDB" id="5570877at2"/>
<sequence length="316" mass="36643">MAYFLFNYDDHHHLIPSFLEAAANAYGNPVLCKEWFSWKYTANPYGDPIIYCAVDNDEIVGWVSYGRQNFLINKKVYHGAMSFDTFVAPSHQGQGIFSKLVKLVEAELKEQNIAFAINFPNSNSLPGFLKRNWKQLDIVEYWVKPKNIVAMPKIVKNIRNTFVPLSSNYEEIKKAIPSNFNQNPVGTLESQVTYDYLKWRFFTHPNAAYIVIDNEYLFSIARIGKRGAMQEIQIILVHWKLNEKSISRLIRDYKKKVAFDLIGFSISKNNPLRKELKKQLFIKVPTQVNVCYKIFNESLNIDVSTISLSAINYHTY</sequence>
<keyword evidence="3" id="KW-1185">Reference proteome</keyword>
<dbReference type="STRING" id="1763537.ULVI_12620"/>
<dbReference type="InterPro" id="IPR016181">
    <property type="entry name" value="Acyl_CoA_acyltransferase"/>
</dbReference>
<dbReference type="SUPFAM" id="SSF55729">
    <property type="entry name" value="Acyl-CoA N-acyltransferases (Nat)"/>
    <property type="match status" value="1"/>
</dbReference>
<feature type="domain" description="N-acetyltransferase" evidence="1">
    <location>
        <begin position="1"/>
        <end position="176"/>
    </location>
</feature>
<dbReference type="GO" id="GO:0016747">
    <property type="term" value="F:acyltransferase activity, transferring groups other than amino-acyl groups"/>
    <property type="evidence" value="ECO:0007669"/>
    <property type="project" value="InterPro"/>
</dbReference>
<dbReference type="Gene3D" id="3.40.630.30">
    <property type="match status" value="1"/>
</dbReference>
<accession>A0A167G8V9</accession>
<dbReference type="CDD" id="cd04301">
    <property type="entry name" value="NAT_SF"/>
    <property type="match status" value="1"/>
</dbReference>
<dbReference type="InterPro" id="IPR000182">
    <property type="entry name" value="GNAT_dom"/>
</dbReference>
<dbReference type="AlphaFoldDB" id="A0A167G8V9"/>
<name>A0A167G8V9_9FLAO</name>
<dbReference type="EMBL" id="LRXL01000049">
    <property type="protein sequence ID" value="OAB77340.1"/>
    <property type="molecule type" value="Genomic_DNA"/>
</dbReference>
<organism evidence="2 3">
    <name type="scientific">Cochleicola gelatinilyticus</name>
    <dbReference type="NCBI Taxonomy" id="1763537"/>
    <lineage>
        <taxon>Bacteria</taxon>
        <taxon>Pseudomonadati</taxon>
        <taxon>Bacteroidota</taxon>
        <taxon>Flavobacteriia</taxon>
        <taxon>Flavobacteriales</taxon>
        <taxon>Flavobacteriaceae</taxon>
        <taxon>Cochleicola</taxon>
    </lineage>
</organism>
<dbReference type="Pfam" id="PF13527">
    <property type="entry name" value="Acetyltransf_9"/>
    <property type="match status" value="1"/>
</dbReference>
<proteinExistence type="predicted"/>